<evidence type="ECO:0000313" key="2">
    <source>
        <dbReference type="Proteomes" id="UP000004295"/>
    </source>
</evidence>
<gene>
    <name evidence="1" type="ORF">POREN0001_1046</name>
</gene>
<evidence type="ECO:0000313" key="1">
    <source>
        <dbReference type="EMBL" id="EEN83244.1"/>
    </source>
</evidence>
<dbReference type="Proteomes" id="UP000004295">
    <property type="component" value="Unassembled WGS sequence"/>
</dbReference>
<proteinExistence type="predicted"/>
<dbReference type="EMBL" id="ACNN01000012">
    <property type="protein sequence ID" value="EEN83244.1"/>
    <property type="molecule type" value="Genomic_DNA"/>
</dbReference>
<comment type="caution">
    <text evidence="1">The sequence shown here is derived from an EMBL/GenBank/DDBJ whole genome shotgun (WGS) entry which is preliminary data.</text>
</comment>
<accession>C3J9A5</accession>
<name>C3J9A5_POREA</name>
<organism evidence="1 2">
    <name type="scientific">Porphyromonas endodontalis (strain ATCC 35406 / DSM 24491 / JCM 8526 / CCUG 16442 / BCRC 14492 / NCTC 13058 / HG 370)</name>
    <name type="common">Bacteroides endodontalis</name>
    <dbReference type="NCBI Taxonomy" id="553175"/>
    <lineage>
        <taxon>Bacteria</taxon>
        <taxon>Pseudomonadati</taxon>
        <taxon>Bacteroidota</taxon>
        <taxon>Bacteroidia</taxon>
        <taxon>Bacteroidales</taxon>
        <taxon>Porphyromonadaceae</taxon>
        <taxon>Porphyromonas</taxon>
    </lineage>
</organism>
<keyword evidence="2" id="KW-1185">Reference proteome</keyword>
<sequence length="49" mass="5695">MTKASISKPQVRSKGKAAFEYLLHKYICTKCKIKNRQEYGSCNNREENV</sequence>
<dbReference type="STRING" id="553175.POREN0001_1046"/>
<protein>
    <submittedName>
        <fullName evidence="1">Uncharacterized protein</fullName>
    </submittedName>
</protein>
<dbReference type="AlphaFoldDB" id="C3J9A5"/>
<reference evidence="1 2" key="1">
    <citation type="submission" date="2009-04" db="EMBL/GenBank/DDBJ databases">
        <authorList>
            <person name="Sebastian Y."/>
            <person name="Madupu R."/>
            <person name="Durkin A.S."/>
            <person name="Torralba M."/>
            <person name="Methe B."/>
            <person name="Sutton G.G."/>
            <person name="Strausberg R.L."/>
            <person name="Nelson K.E."/>
        </authorList>
    </citation>
    <scope>NUCLEOTIDE SEQUENCE [LARGE SCALE GENOMIC DNA]</scope>
    <source>
        <strain evidence="2">ATCC 35406 / BCRC 14492 / JCM 8526 / NCTC 13058 / HG 370</strain>
    </source>
</reference>